<feature type="region of interest" description="Disordered" evidence="4">
    <location>
        <begin position="35"/>
        <end position="67"/>
    </location>
</feature>
<evidence type="ECO:0000256" key="5">
    <source>
        <dbReference type="SAM" id="Phobius"/>
    </source>
</evidence>
<evidence type="ECO:0000259" key="6">
    <source>
        <dbReference type="PROSITE" id="PS51292"/>
    </source>
</evidence>
<dbReference type="Pfam" id="PF12906">
    <property type="entry name" value="RINGv"/>
    <property type="match status" value="1"/>
</dbReference>
<accession>A0A1E1KN48</accession>
<evidence type="ECO:0000313" key="8">
    <source>
        <dbReference type="Proteomes" id="UP000178912"/>
    </source>
</evidence>
<dbReference type="EMBL" id="FJUX01000040">
    <property type="protein sequence ID" value="CZS99449.1"/>
    <property type="molecule type" value="Genomic_DNA"/>
</dbReference>
<dbReference type="CDD" id="cd16495">
    <property type="entry name" value="RING_CH-C4HC3_MARCH"/>
    <property type="match status" value="1"/>
</dbReference>
<feature type="domain" description="RING-CH-type" evidence="6">
    <location>
        <begin position="65"/>
        <end position="159"/>
    </location>
</feature>
<dbReference type="AlphaFoldDB" id="A0A1E1KN48"/>
<evidence type="ECO:0000256" key="2">
    <source>
        <dbReference type="ARBA" id="ARBA00022771"/>
    </source>
</evidence>
<feature type="compositionally biased region" description="Acidic residues" evidence="4">
    <location>
        <begin position="322"/>
        <end position="332"/>
    </location>
</feature>
<keyword evidence="5" id="KW-1133">Transmembrane helix</keyword>
<dbReference type="InterPro" id="IPR011016">
    <property type="entry name" value="Znf_RING-CH"/>
</dbReference>
<dbReference type="GO" id="GO:0008270">
    <property type="term" value="F:zinc ion binding"/>
    <property type="evidence" value="ECO:0007669"/>
    <property type="project" value="UniProtKB-KW"/>
</dbReference>
<evidence type="ECO:0000313" key="7">
    <source>
        <dbReference type="EMBL" id="CZS99449.1"/>
    </source>
</evidence>
<keyword evidence="5" id="KW-0472">Membrane</keyword>
<evidence type="ECO:0000256" key="4">
    <source>
        <dbReference type="SAM" id="MobiDB-lite"/>
    </source>
</evidence>
<dbReference type="InterPro" id="IPR013083">
    <property type="entry name" value="Znf_RING/FYVE/PHD"/>
</dbReference>
<organism evidence="7 8">
    <name type="scientific">Rhynchosporium agropyri</name>
    <dbReference type="NCBI Taxonomy" id="914238"/>
    <lineage>
        <taxon>Eukaryota</taxon>
        <taxon>Fungi</taxon>
        <taxon>Dikarya</taxon>
        <taxon>Ascomycota</taxon>
        <taxon>Pezizomycotina</taxon>
        <taxon>Leotiomycetes</taxon>
        <taxon>Helotiales</taxon>
        <taxon>Ploettnerulaceae</taxon>
        <taxon>Rhynchosporium</taxon>
    </lineage>
</organism>
<dbReference type="Gene3D" id="3.30.40.10">
    <property type="entry name" value="Zinc/RING finger domain, C3HC4 (zinc finger)"/>
    <property type="match status" value="1"/>
</dbReference>
<dbReference type="Proteomes" id="UP000178912">
    <property type="component" value="Unassembled WGS sequence"/>
</dbReference>
<evidence type="ECO:0000256" key="1">
    <source>
        <dbReference type="ARBA" id="ARBA00022723"/>
    </source>
</evidence>
<feature type="transmembrane region" description="Helical" evidence="5">
    <location>
        <begin position="234"/>
        <end position="255"/>
    </location>
</feature>
<dbReference type="OrthoDB" id="264354at2759"/>
<name>A0A1E1KN48_9HELO</name>
<dbReference type="PANTHER" id="PTHR46347">
    <property type="entry name" value="RING/FYVE/PHD ZINC FINGER SUPERFAMILY PROTEIN"/>
    <property type="match status" value="1"/>
</dbReference>
<feature type="compositionally biased region" description="Low complexity" evidence="4">
    <location>
        <begin position="333"/>
        <end position="344"/>
    </location>
</feature>
<keyword evidence="8" id="KW-1185">Reference proteome</keyword>
<feature type="transmembrane region" description="Helical" evidence="5">
    <location>
        <begin position="166"/>
        <end position="192"/>
    </location>
</feature>
<dbReference type="SUPFAM" id="SSF57850">
    <property type="entry name" value="RING/U-box"/>
    <property type="match status" value="1"/>
</dbReference>
<proteinExistence type="predicted"/>
<dbReference type="PANTHER" id="PTHR46347:SF1">
    <property type="entry name" value="RING_FYVE_PHD ZINC FINGER SUPERFAMILY PROTEIN"/>
    <property type="match status" value="1"/>
</dbReference>
<dbReference type="SMART" id="SM00744">
    <property type="entry name" value="RINGv"/>
    <property type="match status" value="1"/>
</dbReference>
<dbReference type="PROSITE" id="PS51292">
    <property type="entry name" value="ZF_RING_CH"/>
    <property type="match status" value="1"/>
</dbReference>
<keyword evidence="1" id="KW-0479">Metal-binding</keyword>
<gene>
    <name evidence="7" type="ORF">RAG0_07770</name>
</gene>
<keyword evidence="3" id="KW-0862">Zinc</keyword>
<feature type="region of interest" description="Disordered" evidence="4">
    <location>
        <begin position="319"/>
        <end position="367"/>
    </location>
</feature>
<evidence type="ECO:0000256" key="3">
    <source>
        <dbReference type="ARBA" id="ARBA00022833"/>
    </source>
</evidence>
<sequence>MSVPQELRGNWSWPDFADDVVKDEFNFAPATETFAEAVGPEAWPEAGTSSGESRENTPPPTPPPQRHYATRTCRICLEEVPPTLEPLTGGIPSILHPAPKVSYISSDTSSGRLIRPCKCRGSQQYVHEGCLQEWRHSDPMHGRRSFWECPTCKYQYRLERMRWSRLITSTVTQVLITFMIMATTVFFFGFVADPIINLYLDPYDTITSIPTTGGATLLLEDEDATWFEHFLKGLASLGLLGFVKVFFAMSPWHWFNLRQNGLMGAGGRRRAAGANGRDRLNDISWTVVIIGIITFLAAVWTWVRVWTAKTLDTAGERVADVQGDDEPEELDEPAPAQAAAAAEARSYDATSTASGSKPTESETRKVL</sequence>
<reference evidence="8" key="1">
    <citation type="submission" date="2016-03" db="EMBL/GenBank/DDBJ databases">
        <authorList>
            <person name="Guldener U."/>
        </authorList>
    </citation>
    <scope>NUCLEOTIDE SEQUENCE [LARGE SCALE GENOMIC DNA]</scope>
    <source>
        <strain evidence="8">04CH-RAC-A.6.1</strain>
    </source>
</reference>
<feature type="transmembrane region" description="Helical" evidence="5">
    <location>
        <begin position="283"/>
        <end position="303"/>
    </location>
</feature>
<keyword evidence="5" id="KW-0812">Transmembrane</keyword>
<keyword evidence="2" id="KW-0863">Zinc-finger</keyword>
<protein>
    <submittedName>
        <fullName evidence="7">Related to RING finger domain protein</fullName>
    </submittedName>
</protein>
<feature type="compositionally biased region" description="Polar residues" evidence="4">
    <location>
        <begin position="348"/>
        <end position="358"/>
    </location>
</feature>